<feature type="transmembrane region" description="Helical" evidence="7">
    <location>
        <begin position="876"/>
        <end position="895"/>
    </location>
</feature>
<dbReference type="InterPro" id="IPR036259">
    <property type="entry name" value="MFS_trans_sf"/>
</dbReference>
<dbReference type="GO" id="GO:0022857">
    <property type="term" value="F:transmembrane transporter activity"/>
    <property type="evidence" value="ECO:0007669"/>
    <property type="project" value="InterPro"/>
</dbReference>
<feature type="transmembrane region" description="Helical" evidence="7">
    <location>
        <begin position="792"/>
        <end position="817"/>
    </location>
</feature>
<feature type="transmembrane region" description="Helical" evidence="7">
    <location>
        <begin position="524"/>
        <end position="546"/>
    </location>
</feature>
<evidence type="ECO:0000313" key="9">
    <source>
        <dbReference type="EMBL" id="KAF4975771.1"/>
    </source>
</evidence>
<dbReference type="Gene3D" id="1.20.1250.20">
    <property type="entry name" value="MFS general substrate transporter like domains"/>
    <property type="match status" value="3"/>
</dbReference>
<evidence type="ECO:0000256" key="7">
    <source>
        <dbReference type="SAM" id="Phobius"/>
    </source>
</evidence>
<feature type="compositionally biased region" description="Low complexity" evidence="6">
    <location>
        <begin position="1"/>
        <end position="12"/>
    </location>
</feature>
<feature type="transmembrane region" description="Helical" evidence="7">
    <location>
        <begin position="630"/>
        <end position="651"/>
    </location>
</feature>
<comment type="caution">
    <text evidence="9">The sequence shown here is derived from an EMBL/GenBank/DDBJ whole genome shotgun (WGS) entry which is preliminary data.</text>
</comment>
<reference evidence="9" key="1">
    <citation type="journal article" date="2020" name="BMC Genomics">
        <title>Correction to: Identification and distribution of gene clusters required for synthesis of sphingolipid metabolism inhibitors in diverse species of the filamentous fungus Fusarium.</title>
        <authorList>
            <person name="Kim H.S."/>
            <person name="Lohmar J.M."/>
            <person name="Busman M."/>
            <person name="Brown D.W."/>
            <person name="Naumann T.A."/>
            <person name="Divon H.H."/>
            <person name="Lysoe E."/>
            <person name="Uhlig S."/>
            <person name="Proctor R.H."/>
        </authorList>
    </citation>
    <scope>NUCLEOTIDE SEQUENCE</scope>
    <source>
        <strain evidence="9">NRRL 22465</strain>
    </source>
</reference>
<evidence type="ECO:0000256" key="2">
    <source>
        <dbReference type="ARBA" id="ARBA00022692"/>
    </source>
</evidence>
<dbReference type="Proteomes" id="UP000635477">
    <property type="component" value="Unassembled WGS sequence"/>
</dbReference>
<feature type="transmembrane region" description="Helical" evidence="7">
    <location>
        <begin position="742"/>
        <end position="760"/>
    </location>
</feature>
<proteinExistence type="predicted"/>
<dbReference type="AlphaFoldDB" id="A0A8H4XHS4"/>
<accession>A0A8H4XHS4</accession>
<dbReference type="InterPro" id="IPR020846">
    <property type="entry name" value="MFS_dom"/>
</dbReference>
<feature type="transmembrane region" description="Helical" evidence="7">
    <location>
        <begin position="248"/>
        <end position="270"/>
    </location>
</feature>
<feature type="transmembrane region" description="Helical" evidence="7">
    <location>
        <begin position="114"/>
        <end position="135"/>
    </location>
</feature>
<feature type="region of interest" description="Disordered" evidence="6">
    <location>
        <begin position="1"/>
        <end position="20"/>
    </location>
</feature>
<protein>
    <recommendedName>
        <fullName evidence="8">Major facilitator superfamily (MFS) profile domain-containing protein</fullName>
    </recommendedName>
</protein>
<feature type="transmembrane region" description="Helical" evidence="7">
    <location>
        <begin position="432"/>
        <end position="457"/>
    </location>
</feature>
<evidence type="ECO:0000313" key="10">
    <source>
        <dbReference type="Proteomes" id="UP000635477"/>
    </source>
</evidence>
<gene>
    <name evidence="9" type="ORF">FZEAL_7487</name>
</gene>
<keyword evidence="3 7" id="KW-1133">Transmembrane helix</keyword>
<feature type="transmembrane region" description="Helical" evidence="7">
    <location>
        <begin position="558"/>
        <end position="577"/>
    </location>
</feature>
<feature type="domain" description="Major facilitator superfamily (MFS) profile" evidence="8">
    <location>
        <begin position="434"/>
        <end position="900"/>
    </location>
</feature>
<dbReference type="OrthoDB" id="2130629at2759"/>
<dbReference type="PANTHER" id="PTHR42718:SF10">
    <property type="entry name" value="TRANSPORTER, PUTATIVE (AFU_ORTHOLOGUE AFUA_8G06760)-RELATED"/>
    <property type="match status" value="1"/>
</dbReference>
<dbReference type="PANTHER" id="PTHR42718">
    <property type="entry name" value="MAJOR FACILITATOR SUPERFAMILY MULTIDRUG TRANSPORTER MFSC"/>
    <property type="match status" value="1"/>
</dbReference>
<comment type="subcellular location">
    <subcellularLocation>
        <location evidence="1">Membrane</location>
        <topology evidence="1">Multi-pass membrane protein</topology>
    </subcellularLocation>
</comment>
<dbReference type="CDD" id="cd17476">
    <property type="entry name" value="MFS_Amf1_MDR_like"/>
    <property type="match status" value="1"/>
</dbReference>
<evidence type="ECO:0000259" key="8">
    <source>
        <dbReference type="PROSITE" id="PS50850"/>
    </source>
</evidence>
<dbReference type="GO" id="GO:0016020">
    <property type="term" value="C:membrane"/>
    <property type="evidence" value="ECO:0007669"/>
    <property type="project" value="UniProtKB-SubCell"/>
</dbReference>
<keyword evidence="4 7" id="KW-0472">Membrane</keyword>
<evidence type="ECO:0000256" key="6">
    <source>
        <dbReference type="SAM" id="MobiDB-lite"/>
    </source>
</evidence>
<reference evidence="9" key="2">
    <citation type="submission" date="2020-05" db="EMBL/GenBank/DDBJ databases">
        <authorList>
            <person name="Kim H.-S."/>
            <person name="Proctor R.H."/>
            <person name="Brown D.W."/>
        </authorList>
    </citation>
    <scope>NUCLEOTIDE SEQUENCE</scope>
    <source>
        <strain evidence="9">NRRL 22465</strain>
    </source>
</reference>
<organism evidence="9 10">
    <name type="scientific">Fusarium zealandicum</name>
    <dbReference type="NCBI Taxonomy" id="1053134"/>
    <lineage>
        <taxon>Eukaryota</taxon>
        <taxon>Fungi</taxon>
        <taxon>Dikarya</taxon>
        <taxon>Ascomycota</taxon>
        <taxon>Pezizomycotina</taxon>
        <taxon>Sordariomycetes</taxon>
        <taxon>Hypocreomycetidae</taxon>
        <taxon>Hypocreales</taxon>
        <taxon>Nectriaceae</taxon>
        <taxon>Fusarium</taxon>
        <taxon>Fusarium staphyleae species complex</taxon>
    </lineage>
</organism>
<feature type="transmembrane region" description="Helical" evidence="7">
    <location>
        <begin position="589"/>
        <end position="609"/>
    </location>
</feature>
<name>A0A8H4XHS4_9HYPO</name>
<feature type="transmembrane region" description="Helical" evidence="7">
    <location>
        <begin position="147"/>
        <end position="166"/>
    </location>
</feature>
<evidence type="ECO:0000256" key="4">
    <source>
        <dbReference type="ARBA" id="ARBA00023136"/>
    </source>
</evidence>
<feature type="transmembrane region" description="Helical" evidence="7">
    <location>
        <begin position="282"/>
        <end position="306"/>
    </location>
</feature>
<feature type="transmembrane region" description="Helical" evidence="7">
    <location>
        <begin position="702"/>
        <end position="722"/>
    </location>
</feature>
<feature type="transmembrane region" description="Helical" evidence="7">
    <location>
        <begin position="663"/>
        <end position="682"/>
    </location>
</feature>
<feature type="transmembrane region" description="Helical" evidence="7">
    <location>
        <begin position="312"/>
        <end position="345"/>
    </location>
</feature>
<feature type="transmembrane region" description="Helical" evidence="7">
    <location>
        <begin position="178"/>
        <end position="198"/>
    </location>
</feature>
<feature type="transmembrane region" description="Helical" evidence="7">
    <location>
        <begin position="837"/>
        <end position="856"/>
    </location>
</feature>
<evidence type="ECO:0000256" key="3">
    <source>
        <dbReference type="ARBA" id="ARBA00022989"/>
    </source>
</evidence>
<dbReference type="Pfam" id="PF07690">
    <property type="entry name" value="MFS_1"/>
    <property type="match status" value="2"/>
</dbReference>
<keyword evidence="2 7" id="KW-0812">Transmembrane</keyword>
<evidence type="ECO:0000256" key="1">
    <source>
        <dbReference type="ARBA" id="ARBA00004141"/>
    </source>
</evidence>
<dbReference type="EMBL" id="JABEYC010000606">
    <property type="protein sequence ID" value="KAF4975771.1"/>
    <property type="molecule type" value="Genomic_DNA"/>
</dbReference>
<evidence type="ECO:0000256" key="5">
    <source>
        <dbReference type="ARBA" id="ARBA00023180"/>
    </source>
</evidence>
<feature type="transmembrane region" description="Helical" evidence="7">
    <location>
        <begin position="469"/>
        <end position="492"/>
    </location>
</feature>
<feature type="transmembrane region" description="Helical" evidence="7">
    <location>
        <begin position="499"/>
        <end position="518"/>
    </location>
</feature>
<keyword evidence="5" id="KW-0325">Glycoprotein</keyword>
<dbReference type="PROSITE" id="PS50850">
    <property type="entry name" value="MFS"/>
    <property type="match status" value="1"/>
</dbReference>
<keyword evidence="10" id="KW-1185">Reference proteome</keyword>
<dbReference type="SUPFAM" id="SSF103473">
    <property type="entry name" value="MFS general substrate transporter"/>
    <property type="match status" value="2"/>
</dbReference>
<feature type="transmembrane region" description="Helical" evidence="7">
    <location>
        <begin position="767"/>
        <end position="786"/>
    </location>
</feature>
<sequence>MDNAAEKNAAAAAKDDDPDMRGEVVNMADTYTPAEEKAVLRKIVWQSDTNIKVQMCFVFFLQYLDKQSLSYAAVFGLVKDLNLTSTQYSWCSSIFHVGQLVSEYPCIYLMTVRFLLGFSEGAVSPAFVTITSIWYRKSEHTLRTALWVTMNGVAQVIGCLLMYGIGKNTSLGLAPWRTLFLVCGAMTVVAGIAFFLLMPNGPRDTWFLSPRERQVLSLRMAQDREGGDKTSFSLGQLRETTLDPKAWAVFWFGMLVTMQSPVLTFTSLVIKSIGYTQLETMLYTAPWGAVQIGLLWVGVGLCALFPKQRSLVVLILIIPPLIVNVFLVKLDISAGWGLIVASWLIDPARMDRSFNMSSDGVSIVPLHAAIIPLEPLGHNAKQRPVSGEDSDRFSARHDSSTVMAGVTGTNAARDLEPSDSSQALGISKVRGVTVIITLAGISFLNTMGSGILIAALPRIADDIGLSESLILWPAAVYALAAGCLLLIFGAIADVIGAKLMWVTGSYLFVAFTLGVGLSQTGLQIILFRTLLGASISMCLPTAVSLISNTFPKGPWRNIAFAMNGMGSPLGYALGLVLGGIFTDTIGWRWAYYMMAIINFCLSTCAIWSLPSVHVQSERKWTYRLVHEIDWVGATTMSTALGMLLYVLAMISSSYKRLDDATNIALLTVALLLLAAFPLWMNYQVKRGKPALIPNSLWRNRSFTSVCIAVFLCWASLNGIEYFTTLYFQKVEGLSALQSSLRFLPHVIMGVIVNIITGLLISRVKVRTLAVVSALITMVAAPLMATVDVGENYWLAPFWAMFLSPVNPDVLFTVSNLVISDAYPPEMQSLAGGVFNEVAQFGNSVGLAITAAIAASVTEHSGPGLREDALMKGYRAAFWTIFASCSAVTVVVGLGLRKGGVIGKKHD</sequence>
<dbReference type="InterPro" id="IPR011701">
    <property type="entry name" value="MFS"/>
</dbReference>